<protein>
    <submittedName>
        <fullName evidence="3">52_t:CDS:1</fullName>
    </submittedName>
</protein>
<dbReference type="GO" id="GO:0003824">
    <property type="term" value="F:catalytic activity"/>
    <property type="evidence" value="ECO:0007669"/>
    <property type="project" value="InterPro"/>
</dbReference>
<dbReference type="InterPro" id="IPR036265">
    <property type="entry name" value="HIT-like_sf"/>
</dbReference>
<evidence type="ECO:0000313" key="3">
    <source>
        <dbReference type="EMBL" id="CAG8573233.1"/>
    </source>
</evidence>
<accession>A0A9N9BMJ5</accession>
<dbReference type="InterPro" id="IPR011146">
    <property type="entry name" value="HIT-like"/>
</dbReference>
<evidence type="ECO:0000256" key="1">
    <source>
        <dbReference type="PROSITE-ProRule" id="PRU00464"/>
    </source>
</evidence>
<dbReference type="Gene3D" id="3.30.428.10">
    <property type="entry name" value="HIT-like"/>
    <property type="match status" value="1"/>
</dbReference>
<dbReference type="PANTHER" id="PTHR46243">
    <property type="entry name" value="BIS(5'-ADENOSYL)-TRIPHOSPHATASE"/>
    <property type="match status" value="1"/>
</dbReference>
<evidence type="ECO:0000313" key="4">
    <source>
        <dbReference type="Proteomes" id="UP000789706"/>
    </source>
</evidence>
<dbReference type="PANTHER" id="PTHR46243:SF1">
    <property type="entry name" value="BIS(5'-ADENOSYL)-TRIPHOSPHATASE"/>
    <property type="match status" value="1"/>
</dbReference>
<proteinExistence type="predicted"/>
<reference evidence="3" key="1">
    <citation type="submission" date="2021-06" db="EMBL/GenBank/DDBJ databases">
        <authorList>
            <person name="Kallberg Y."/>
            <person name="Tangrot J."/>
            <person name="Rosling A."/>
        </authorList>
    </citation>
    <scope>NUCLEOTIDE SEQUENCE</scope>
    <source>
        <strain evidence="3">AZ414A</strain>
    </source>
</reference>
<gene>
    <name evidence="3" type="ORF">DEBURN_LOCUS8191</name>
</gene>
<feature type="domain" description="HIT" evidence="2">
    <location>
        <begin position="1"/>
        <end position="19"/>
    </location>
</feature>
<comment type="caution">
    <text evidence="3">The sequence shown here is derived from an EMBL/GenBank/DDBJ whole genome shotgun (WGS) entry which is preliminary data.</text>
</comment>
<feature type="short sequence motif" description="Histidine triad motif" evidence="1">
    <location>
        <begin position="4"/>
        <end position="8"/>
    </location>
</feature>
<evidence type="ECO:0000259" key="2">
    <source>
        <dbReference type="PROSITE" id="PS51084"/>
    </source>
</evidence>
<dbReference type="InterPro" id="IPR051884">
    <property type="entry name" value="Bis(5'-adenosyl)-TPase_reg"/>
</dbReference>
<dbReference type="SUPFAM" id="SSF54197">
    <property type="entry name" value="HIT-like"/>
    <property type="match status" value="1"/>
</dbReference>
<dbReference type="Proteomes" id="UP000789706">
    <property type="component" value="Unassembled WGS sequence"/>
</dbReference>
<dbReference type="OrthoDB" id="680339at2759"/>
<sequence length="57" mass="6762">MVPHCHVHIIPRKVGDFVENDEIYKEINKSTRVDNEERAPRSLEEMAKEAAHLRQFF</sequence>
<name>A0A9N9BMJ5_9GLOM</name>
<dbReference type="EMBL" id="CAJVPK010001140">
    <property type="protein sequence ID" value="CAG8573233.1"/>
    <property type="molecule type" value="Genomic_DNA"/>
</dbReference>
<organism evidence="3 4">
    <name type="scientific">Diversispora eburnea</name>
    <dbReference type="NCBI Taxonomy" id="1213867"/>
    <lineage>
        <taxon>Eukaryota</taxon>
        <taxon>Fungi</taxon>
        <taxon>Fungi incertae sedis</taxon>
        <taxon>Mucoromycota</taxon>
        <taxon>Glomeromycotina</taxon>
        <taxon>Glomeromycetes</taxon>
        <taxon>Diversisporales</taxon>
        <taxon>Diversisporaceae</taxon>
        <taxon>Diversispora</taxon>
    </lineage>
</organism>
<keyword evidence="4" id="KW-1185">Reference proteome</keyword>
<dbReference type="AlphaFoldDB" id="A0A9N9BMJ5"/>
<dbReference type="PROSITE" id="PS51084">
    <property type="entry name" value="HIT_2"/>
    <property type="match status" value="1"/>
</dbReference>